<accession>A0A1B1MRG2</accession>
<dbReference type="OrthoDB" id="5767at10239"/>
<evidence type="ECO:0000256" key="1">
    <source>
        <dbReference type="ARBA" id="ARBA00004167"/>
    </source>
</evidence>
<protein>
    <submittedName>
        <fullName evidence="5">Virulence protein</fullName>
    </submittedName>
</protein>
<keyword evidence="2" id="KW-0812">Transmembrane</keyword>
<dbReference type="GeneID" id="28340372"/>
<dbReference type="KEGG" id="vg:28340372"/>
<evidence type="ECO:0000313" key="6">
    <source>
        <dbReference type="Proteomes" id="UP000203626"/>
    </source>
</evidence>
<dbReference type="InterPro" id="IPR006732">
    <property type="entry name" value="Poxvirus_O1"/>
</dbReference>
<gene>
    <name evidence="5" type="primary">PTPV-Aus-045</name>
</gene>
<dbReference type="InterPro" id="IPR021155">
    <property type="entry name" value="Poxvirus_E2/O1"/>
</dbReference>
<sequence length="685" mass="78003">MFLYTKEARLALKKLISANLKIEKLSKKHVSSLLRFSLHGMLPSDLYDEAIGVSVINVRFFNLDTIKVSDLIASLKYFDTVPKELENTIMYHKKTIIESGDESALKFLMANDLIYIEDVKAILEKQITTTTFLLINSPRLACGYMQLTALELVATLLLINKEDWVNVISKINISEKQLLYFCERLSYPPVNPTLKKIKDEAKCLEFIKKHFEYPVIKYVCETVKASKTFVYGCIEIIDKKLPKLNKHLNEFIASTIVPEELVLKYGIRAIVMFGIKIPLNIDTLTVSEQCFVEQHIALYDAAASRFSIRFRDRSQRLSKRTLTMRSGDKLVNHPLVRHIKCQNAVLDDILKYVDAANYKISKGELDNLMSDFCMDPLACQTIIMSTVSLKTKLLAIKVIRNWKTYSLSSTSTFSRMVSGIIYMDLFDYTGARILQTYKKTYDEIIRCSNTPMPPECDCFNCIITYNPITKRKLFSKVLQLSHTNLIKDNLVVGAVTDSVLLSILSDLILLARHGVVDLDFLNTRAWGPLVTLFAGTKSLNVSIFRQATAMEQLEQANICSDGLSDSSNLVKLSNVYLCDIIKGYSPINPEYVSVVLFFNCIIEYMQAICMYRIHICKNTKRTREFITKVISTVLDTLNIPHEEIPVNSIVVTEMLEIESCALQVHSLHLFLKVVLMVLEDINGNY</sequence>
<dbReference type="Pfam" id="PF04497">
    <property type="entry name" value="Pox_E2-like"/>
    <property type="match status" value="1"/>
</dbReference>
<proteinExistence type="predicted"/>
<name>A0A1B1MRG2_9POXV</name>
<dbReference type="GO" id="GO:0016020">
    <property type="term" value="C:membrane"/>
    <property type="evidence" value="ECO:0007669"/>
    <property type="project" value="UniProtKB-SubCell"/>
</dbReference>
<organism evidence="5 6">
    <name type="scientific">Pteropox virus</name>
    <dbReference type="NCBI Taxonomy" id="1873698"/>
    <lineage>
        <taxon>Viruses</taxon>
        <taxon>Varidnaviria</taxon>
        <taxon>Bamfordvirae</taxon>
        <taxon>Nucleocytoviricota</taxon>
        <taxon>Pokkesviricetes</taxon>
        <taxon>Chitovirales</taxon>
        <taxon>Poxviridae</taxon>
        <taxon>Chordopoxvirinae</taxon>
        <taxon>Pteropopoxvirus</taxon>
        <taxon>Pteropopoxvirus pteropox</taxon>
    </lineage>
</organism>
<keyword evidence="3" id="KW-1133">Transmembrane helix</keyword>
<comment type="subcellular location">
    <subcellularLocation>
        <location evidence="1">Membrane</location>
        <topology evidence="1">Single-pass membrane protein</topology>
    </subcellularLocation>
</comment>
<dbReference type="Proteomes" id="UP000203626">
    <property type="component" value="Segment"/>
</dbReference>
<keyword evidence="4" id="KW-0472">Membrane</keyword>
<evidence type="ECO:0000256" key="4">
    <source>
        <dbReference type="ARBA" id="ARBA00023136"/>
    </source>
</evidence>
<dbReference type="PIRSF" id="PIRSF015980">
    <property type="entry name" value="VAC_O1L"/>
    <property type="match status" value="1"/>
</dbReference>
<evidence type="ECO:0000256" key="2">
    <source>
        <dbReference type="ARBA" id="ARBA00022692"/>
    </source>
</evidence>
<evidence type="ECO:0000256" key="3">
    <source>
        <dbReference type="ARBA" id="ARBA00022989"/>
    </source>
</evidence>
<evidence type="ECO:0000313" key="5">
    <source>
        <dbReference type="EMBL" id="ANS71129.1"/>
    </source>
</evidence>
<dbReference type="RefSeq" id="YP_009268760.1">
    <property type="nucleotide sequence ID" value="NC_030656.1"/>
</dbReference>
<keyword evidence="6" id="KW-1185">Reference proteome</keyword>
<reference evidence="5 6" key="1">
    <citation type="journal article" date="2016" name="J. Gen. Virol.">
        <title>Genomic characterization of a novel poxvirus from a flying fox: evidence for a new genus?</title>
        <authorList>
            <person name="O'Dea M.A."/>
            <person name="Tu S.L."/>
            <person name="Pang S."/>
            <person name="De Ridder T."/>
            <person name="Jackson B."/>
            <person name="Upton C."/>
        </authorList>
    </citation>
    <scope>NUCLEOTIDE SEQUENCE [LARGE SCALE GENOMIC DNA]</scope>
    <source>
        <strain evidence="5 6">Australia</strain>
    </source>
</reference>
<dbReference type="EMBL" id="KU980965">
    <property type="protein sequence ID" value="ANS71129.1"/>
    <property type="molecule type" value="Genomic_DNA"/>
</dbReference>